<dbReference type="InterPro" id="IPR016166">
    <property type="entry name" value="FAD-bd_PCMH"/>
</dbReference>
<evidence type="ECO:0000256" key="1">
    <source>
        <dbReference type="ARBA" id="ARBA00022630"/>
    </source>
</evidence>
<dbReference type="PANTHER" id="PTHR42659">
    <property type="entry name" value="XANTHINE DEHYDROGENASE SUBUNIT C-RELATED"/>
    <property type="match status" value="1"/>
</dbReference>
<evidence type="ECO:0000313" key="5">
    <source>
        <dbReference type="EMBL" id="SCG39675.1"/>
    </source>
</evidence>
<organism evidence="5 6">
    <name type="scientific">Micromonospora humi</name>
    <dbReference type="NCBI Taxonomy" id="745366"/>
    <lineage>
        <taxon>Bacteria</taxon>
        <taxon>Bacillati</taxon>
        <taxon>Actinomycetota</taxon>
        <taxon>Actinomycetes</taxon>
        <taxon>Micromonosporales</taxon>
        <taxon>Micromonosporaceae</taxon>
        <taxon>Micromonospora</taxon>
    </lineage>
</organism>
<dbReference type="InterPro" id="IPR016167">
    <property type="entry name" value="FAD-bd_PCMH_sub1"/>
</dbReference>
<dbReference type="SMART" id="SM01092">
    <property type="entry name" value="CO_deh_flav_C"/>
    <property type="match status" value="1"/>
</dbReference>
<sequence>MIPAHLRYHRAGDLTEALRLRREHGDLLRPLAGGQSLLPALKLRRDAVDTLLDLGRLTELSYVAARGDHLAIGALTRYHLLLADPLVARHAPILATAAASVGDPQVRHAGTVGGALAQADPAADLPTALVALAATAVLTSVDGARLVPVAELAVAPGVTVCRPDELLTEVRVPLPGPRRWSYRTFARPALEWSLVAVAVADGRVALAGMDRTIRRATAVETALAEGASATAAAAYADRDCEPADDVRGSADYRRHLSRVLVARALADAVEERR</sequence>
<dbReference type="AlphaFoldDB" id="A0A1C5H0W3"/>
<accession>A0A1C5H0W3</accession>
<dbReference type="Pfam" id="PF00941">
    <property type="entry name" value="FAD_binding_5"/>
    <property type="match status" value="1"/>
</dbReference>
<dbReference type="InterPro" id="IPR051312">
    <property type="entry name" value="Diverse_Substr_Oxidored"/>
</dbReference>
<dbReference type="PROSITE" id="PS51387">
    <property type="entry name" value="FAD_PCMH"/>
    <property type="match status" value="1"/>
</dbReference>
<dbReference type="OrthoDB" id="9793944at2"/>
<dbReference type="InterPro" id="IPR005107">
    <property type="entry name" value="CO_DH_flav_C"/>
</dbReference>
<evidence type="ECO:0000259" key="4">
    <source>
        <dbReference type="PROSITE" id="PS51387"/>
    </source>
</evidence>
<dbReference type="GO" id="GO:0071949">
    <property type="term" value="F:FAD binding"/>
    <property type="evidence" value="ECO:0007669"/>
    <property type="project" value="InterPro"/>
</dbReference>
<gene>
    <name evidence="5" type="ORF">GA0070213_102135</name>
</gene>
<dbReference type="Gene3D" id="3.30.465.10">
    <property type="match status" value="1"/>
</dbReference>
<dbReference type="GO" id="GO:0016491">
    <property type="term" value="F:oxidoreductase activity"/>
    <property type="evidence" value="ECO:0007669"/>
    <property type="project" value="UniProtKB-KW"/>
</dbReference>
<dbReference type="InterPro" id="IPR016169">
    <property type="entry name" value="FAD-bd_PCMH_sub2"/>
</dbReference>
<dbReference type="PANTHER" id="PTHR42659:SF2">
    <property type="entry name" value="XANTHINE DEHYDROGENASE SUBUNIT C-RELATED"/>
    <property type="match status" value="1"/>
</dbReference>
<dbReference type="RefSeq" id="WP_091057160.1">
    <property type="nucleotide sequence ID" value="NZ_FMDM01000002.1"/>
</dbReference>
<dbReference type="Gene3D" id="3.30.43.10">
    <property type="entry name" value="Uridine Diphospho-n-acetylenolpyruvylglucosamine Reductase, domain 2"/>
    <property type="match status" value="1"/>
</dbReference>
<keyword evidence="2" id="KW-0274">FAD</keyword>
<dbReference type="Pfam" id="PF03450">
    <property type="entry name" value="CO_deh_flav_C"/>
    <property type="match status" value="1"/>
</dbReference>
<dbReference type="SUPFAM" id="SSF56176">
    <property type="entry name" value="FAD-binding/transporter-associated domain-like"/>
    <property type="match status" value="1"/>
</dbReference>
<evidence type="ECO:0000256" key="3">
    <source>
        <dbReference type="ARBA" id="ARBA00023002"/>
    </source>
</evidence>
<dbReference type="Gene3D" id="3.30.390.50">
    <property type="entry name" value="CO dehydrogenase flavoprotein, C-terminal domain"/>
    <property type="match status" value="1"/>
</dbReference>
<feature type="domain" description="FAD-binding PCMH-type" evidence="4">
    <location>
        <begin position="1"/>
        <end position="177"/>
    </location>
</feature>
<reference evidence="6" key="1">
    <citation type="submission" date="2016-06" db="EMBL/GenBank/DDBJ databases">
        <authorList>
            <person name="Varghese N."/>
            <person name="Submissions Spin"/>
        </authorList>
    </citation>
    <scope>NUCLEOTIDE SEQUENCE [LARGE SCALE GENOMIC DNA]</scope>
    <source>
        <strain evidence="6">DSM 45647</strain>
    </source>
</reference>
<name>A0A1C5H0W3_9ACTN</name>
<evidence type="ECO:0000313" key="6">
    <source>
        <dbReference type="Proteomes" id="UP000199360"/>
    </source>
</evidence>
<proteinExistence type="predicted"/>
<keyword evidence="3" id="KW-0560">Oxidoreductase</keyword>
<keyword evidence="6" id="KW-1185">Reference proteome</keyword>
<keyword evidence="1" id="KW-0285">Flavoprotein</keyword>
<dbReference type="InterPro" id="IPR036318">
    <property type="entry name" value="FAD-bd_PCMH-like_sf"/>
</dbReference>
<protein>
    <submittedName>
        <fullName evidence="5">Carbon-monoxide dehydrogenase medium subunit</fullName>
    </submittedName>
</protein>
<dbReference type="InterPro" id="IPR002346">
    <property type="entry name" value="Mopterin_DH_FAD-bd"/>
</dbReference>
<dbReference type="InterPro" id="IPR036683">
    <property type="entry name" value="CO_DH_flav_C_dom_sf"/>
</dbReference>
<dbReference type="EMBL" id="FMDM01000002">
    <property type="protein sequence ID" value="SCG39675.1"/>
    <property type="molecule type" value="Genomic_DNA"/>
</dbReference>
<dbReference type="Proteomes" id="UP000199360">
    <property type="component" value="Unassembled WGS sequence"/>
</dbReference>
<dbReference type="STRING" id="745366.GA0070213_102135"/>
<evidence type="ECO:0000256" key="2">
    <source>
        <dbReference type="ARBA" id="ARBA00022827"/>
    </source>
</evidence>
<dbReference type="SUPFAM" id="SSF55447">
    <property type="entry name" value="CO dehydrogenase flavoprotein C-terminal domain-like"/>
    <property type="match status" value="1"/>
</dbReference>